<dbReference type="Proteomes" id="UP001172911">
    <property type="component" value="Unassembled WGS sequence"/>
</dbReference>
<dbReference type="CDD" id="cd01131">
    <property type="entry name" value="PilT"/>
    <property type="match status" value="1"/>
</dbReference>
<dbReference type="InterPro" id="IPR050921">
    <property type="entry name" value="T4SS_GSP_E_ATPase"/>
</dbReference>
<evidence type="ECO:0000256" key="1">
    <source>
        <dbReference type="ARBA" id="ARBA00006611"/>
    </source>
</evidence>
<comment type="similarity">
    <text evidence="1">Belongs to the GSP E family.</text>
</comment>
<dbReference type="Gene3D" id="3.40.50.300">
    <property type="entry name" value="P-loop containing nucleotide triphosphate hydrolases"/>
    <property type="match status" value="1"/>
</dbReference>
<comment type="caution">
    <text evidence="3">The sequence shown here is derived from an EMBL/GenBank/DDBJ whole genome shotgun (WGS) entry which is preliminary data.</text>
</comment>
<dbReference type="InterPro" id="IPR006321">
    <property type="entry name" value="PilT/PilU"/>
</dbReference>
<name>A0AAW7ZG11_9FIRM</name>
<reference evidence="3" key="2">
    <citation type="submission" date="2023-03" db="EMBL/GenBank/DDBJ databases">
        <authorList>
            <person name="Zhang Z."/>
        </authorList>
    </citation>
    <scope>NUCLEOTIDE SEQUENCE</scope>
    <source>
        <strain evidence="3">DSA</strain>
    </source>
</reference>
<dbReference type="InterPro" id="IPR027417">
    <property type="entry name" value="P-loop_NTPase"/>
</dbReference>
<dbReference type="AlphaFoldDB" id="A0AAW7ZG11"/>
<evidence type="ECO:0000313" key="3">
    <source>
        <dbReference type="EMBL" id="MDO7788642.1"/>
    </source>
</evidence>
<dbReference type="SUPFAM" id="SSF52540">
    <property type="entry name" value="P-loop containing nucleoside triphosphate hydrolases"/>
    <property type="match status" value="1"/>
</dbReference>
<proteinExistence type="inferred from homology"/>
<gene>
    <name evidence="3" type="ORF">P6N53_15545</name>
</gene>
<evidence type="ECO:0000259" key="2">
    <source>
        <dbReference type="PROSITE" id="PS00662"/>
    </source>
</evidence>
<dbReference type="PANTHER" id="PTHR30486:SF16">
    <property type="entry name" value="TWITCHING MOTILITY PROTEIN PILT"/>
    <property type="match status" value="1"/>
</dbReference>
<dbReference type="GO" id="GO:0005524">
    <property type="term" value="F:ATP binding"/>
    <property type="evidence" value="ECO:0007669"/>
    <property type="project" value="InterPro"/>
</dbReference>
<dbReference type="PANTHER" id="PTHR30486">
    <property type="entry name" value="TWITCHING MOTILITY PROTEIN PILT"/>
    <property type="match status" value="1"/>
</dbReference>
<keyword evidence="4" id="KW-1185">Reference proteome</keyword>
<sequence length="364" mass="41015">MNIKELLVLALKYEASDIHISVGKPPCFRVNGELKFFDDPYIQRQWELLPEYAVFLTDEQIDLMLRDITCENQYDSFKSNLDIDFSYEMANGMRFRVNAYHQQGHPTIAIRLIRSEIYTLKELGLPLILESLAKKNGGLVLITGPAGNGKSSTLVTLIDYINENFSKHIITLEDPIEFVHNRKKSLINQREIGKDSHSFASALRAAMREDPDVILVGEMRDAETIATAITAAETGHLVFGTLHTLNASQTIERIIDVFWPQQQQQIRAQLANTLQGVVAQQLIPRIDGAGRVLAVEIMLATPAIRNLIREGKTFQLINQIQTGVKFGMQTLDMSLKELYKANVISLEEVLNRSLDPEAVQRNLG</sequence>
<dbReference type="EMBL" id="JARPTC010000023">
    <property type="protein sequence ID" value="MDO7788642.1"/>
    <property type="molecule type" value="Genomic_DNA"/>
</dbReference>
<dbReference type="PROSITE" id="PS00662">
    <property type="entry name" value="T2SP_E"/>
    <property type="match status" value="1"/>
</dbReference>
<organism evidence="3 4">
    <name type="scientific">Desulforamulus aquiferis</name>
    <dbReference type="NCBI Taxonomy" id="1397668"/>
    <lineage>
        <taxon>Bacteria</taxon>
        <taxon>Bacillati</taxon>
        <taxon>Bacillota</taxon>
        <taxon>Clostridia</taxon>
        <taxon>Eubacteriales</taxon>
        <taxon>Peptococcaceae</taxon>
        <taxon>Desulforamulus</taxon>
    </lineage>
</organism>
<protein>
    <submittedName>
        <fullName evidence="3">Type IV pilus twitching motility protein PilT</fullName>
    </submittedName>
</protein>
<dbReference type="InterPro" id="IPR001482">
    <property type="entry name" value="T2SS/T4SS_dom"/>
</dbReference>
<dbReference type="Gene3D" id="3.30.450.90">
    <property type="match status" value="1"/>
</dbReference>
<dbReference type="NCBIfam" id="TIGR01420">
    <property type="entry name" value="pilT_fam"/>
    <property type="match status" value="1"/>
</dbReference>
<accession>A0AAW7ZG11</accession>
<reference evidence="3" key="1">
    <citation type="journal article" date="2023" name="J. Hazard. Mater.">
        <title>Anaerobic biodegradation of pyrene and benzo[a]pyrene by a new sulfate-reducing Desulforamulus aquiferis strain DSA.</title>
        <authorList>
            <person name="Zhang Z."/>
            <person name="Sun J."/>
            <person name="Gong X."/>
            <person name="Wang C."/>
            <person name="Wang H."/>
        </authorList>
    </citation>
    <scope>NUCLEOTIDE SEQUENCE</scope>
    <source>
        <strain evidence="3">DSA</strain>
    </source>
</reference>
<evidence type="ECO:0000313" key="4">
    <source>
        <dbReference type="Proteomes" id="UP001172911"/>
    </source>
</evidence>
<feature type="domain" description="Bacterial type II secretion system protein E" evidence="2">
    <location>
        <begin position="207"/>
        <end position="221"/>
    </location>
</feature>
<dbReference type="Pfam" id="PF00437">
    <property type="entry name" value="T2SSE"/>
    <property type="match status" value="1"/>
</dbReference>
<dbReference type="GO" id="GO:0016887">
    <property type="term" value="F:ATP hydrolysis activity"/>
    <property type="evidence" value="ECO:0007669"/>
    <property type="project" value="InterPro"/>
</dbReference>